<dbReference type="PANTHER" id="PTHR43134">
    <property type="entry name" value="SIGNAL RECOGNITION PARTICLE RECEPTOR SUBUNIT ALPHA"/>
    <property type="match status" value="1"/>
</dbReference>
<dbReference type="Gene3D" id="3.40.50.300">
    <property type="entry name" value="P-loop containing nucleotide triphosphate hydrolases"/>
    <property type="match status" value="2"/>
</dbReference>
<dbReference type="InterPro" id="IPR027417">
    <property type="entry name" value="P-loop_NTPase"/>
</dbReference>
<dbReference type="GO" id="GO:0016020">
    <property type="term" value="C:membrane"/>
    <property type="evidence" value="ECO:0007669"/>
    <property type="project" value="UniProtKB-SubCell"/>
</dbReference>
<dbReference type="Gene3D" id="1.20.120.140">
    <property type="entry name" value="Signal recognition particle SRP54, nucleotide-binding domain"/>
    <property type="match status" value="1"/>
</dbReference>
<sequence length="412" mass="44222">MRTWKKRQSSRSEPWPPRGSASTSATSTTSGSSGESKALLVADFGPKITIKIVESLRDDIYAGNLKSGSEIKDALKKCVLDLVTKKGNKTELQLGFRKPAVIIIVGVNGGGKTTSLGKLAHRLKKEGAKVRYCYLDFPFAIGLLRVMALGIYLGEVSVVTAELWAIHQGLSLAWSKGFRLLVTELGIRIIISLEIRSLLNRESSCPVNHICREANGCEDRLACEALNAPKDFVVFGNPPLVLMAAGDTFRAAASDQLEIWAERTGCEIVVAEKEKAKASSVLSQAVKRGKEGGFDVVLCDTSGRLHTNYSLMEELIACKKAVSKVVPGTPNEILLVLDGTTGLNMLPQAREFNEVVGITGLILTKLDGSARGGCVVSVVDELGIPVKFVGVGEGVEDLQPFDAETFVDAVFS</sequence>
<keyword evidence="5" id="KW-0472">Membrane</keyword>
<dbReference type="PANTHER" id="PTHR43134:SF7">
    <property type="entry name" value="CELL DIVISION PROTEIN FTSY HOMOLOG, CHLOROPLASTIC"/>
    <property type="match status" value="1"/>
</dbReference>
<dbReference type="SMART" id="SM00962">
    <property type="entry name" value="SRP54"/>
    <property type="match status" value="1"/>
</dbReference>
<evidence type="ECO:0000256" key="4">
    <source>
        <dbReference type="ARBA" id="ARBA00023134"/>
    </source>
</evidence>
<protein>
    <recommendedName>
        <fullName evidence="8">SRP54-type proteins GTP-binding domain-containing protein</fullName>
    </recommendedName>
</protein>
<keyword evidence="3" id="KW-0547">Nucleotide-binding</keyword>
<keyword evidence="4" id="KW-0342">GTP-binding</keyword>
<dbReference type="STRING" id="542762.A0A4S4DEK9"/>
<reference evidence="9 10" key="1">
    <citation type="journal article" date="2018" name="Proc. Natl. Acad. Sci. U.S.A.">
        <title>Draft genome sequence of Camellia sinensis var. sinensis provides insights into the evolution of the tea genome and tea quality.</title>
        <authorList>
            <person name="Wei C."/>
            <person name="Yang H."/>
            <person name="Wang S."/>
            <person name="Zhao J."/>
            <person name="Liu C."/>
            <person name="Gao L."/>
            <person name="Xia E."/>
            <person name="Lu Y."/>
            <person name="Tai Y."/>
            <person name="She G."/>
            <person name="Sun J."/>
            <person name="Cao H."/>
            <person name="Tong W."/>
            <person name="Gao Q."/>
            <person name="Li Y."/>
            <person name="Deng W."/>
            <person name="Jiang X."/>
            <person name="Wang W."/>
            <person name="Chen Q."/>
            <person name="Zhang S."/>
            <person name="Li H."/>
            <person name="Wu J."/>
            <person name="Wang P."/>
            <person name="Li P."/>
            <person name="Shi C."/>
            <person name="Zheng F."/>
            <person name="Jian J."/>
            <person name="Huang B."/>
            <person name="Shan D."/>
            <person name="Shi M."/>
            <person name="Fang C."/>
            <person name="Yue Y."/>
            <person name="Li F."/>
            <person name="Li D."/>
            <person name="Wei S."/>
            <person name="Han B."/>
            <person name="Jiang C."/>
            <person name="Yin Y."/>
            <person name="Xia T."/>
            <person name="Zhang Z."/>
            <person name="Bennetzen J.L."/>
            <person name="Zhao S."/>
            <person name="Wan X."/>
        </authorList>
    </citation>
    <scope>NUCLEOTIDE SEQUENCE [LARGE SCALE GENOMIC DNA]</scope>
    <source>
        <strain evidence="10">cv. Shuchazao</strain>
        <tissue evidence="9">Leaf</tissue>
    </source>
</reference>
<dbReference type="AlphaFoldDB" id="A0A4S4DEK9"/>
<evidence type="ECO:0000313" key="9">
    <source>
        <dbReference type="EMBL" id="THG01132.1"/>
    </source>
</evidence>
<dbReference type="InterPro" id="IPR044730">
    <property type="entry name" value="RNase_H-like_dom_plant"/>
</dbReference>
<dbReference type="Proteomes" id="UP000306102">
    <property type="component" value="Unassembled WGS sequence"/>
</dbReference>
<accession>A0A4S4DEK9</accession>
<dbReference type="CDD" id="cd06222">
    <property type="entry name" value="RNase_H_like"/>
    <property type="match status" value="1"/>
</dbReference>
<evidence type="ECO:0000256" key="2">
    <source>
        <dbReference type="ARBA" id="ARBA00008531"/>
    </source>
</evidence>
<dbReference type="PROSITE" id="PS00300">
    <property type="entry name" value="SRP54"/>
    <property type="match status" value="1"/>
</dbReference>
<dbReference type="InterPro" id="IPR000897">
    <property type="entry name" value="SRP54_GTPase_dom"/>
</dbReference>
<evidence type="ECO:0000256" key="1">
    <source>
        <dbReference type="ARBA" id="ARBA00004170"/>
    </source>
</evidence>
<evidence type="ECO:0000256" key="3">
    <source>
        <dbReference type="ARBA" id="ARBA00022741"/>
    </source>
</evidence>
<evidence type="ECO:0000256" key="5">
    <source>
        <dbReference type="ARBA" id="ARBA00023136"/>
    </source>
</evidence>
<evidence type="ECO:0000259" key="8">
    <source>
        <dbReference type="PROSITE" id="PS00300"/>
    </source>
</evidence>
<dbReference type="GO" id="GO:0005525">
    <property type="term" value="F:GTP binding"/>
    <property type="evidence" value="ECO:0007669"/>
    <property type="project" value="UniProtKB-KW"/>
</dbReference>
<evidence type="ECO:0000313" key="10">
    <source>
        <dbReference type="Proteomes" id="UP000306102"/>
    </source>
</evidence>
<keyword evidence="6" id="KW-0675">Receptor</keyword>
<comment type="caution">
    <text evidence="9">The sequence shown here is derived from an EMBL/GenBank/DDBJ whole genome shotgun (WGS) entry which is preliminary data.</text>
</comment>
<proteinExistence type="inferred from homology"/>
<dbReference type="GO" id="GO:0003924">
    <property type="term" value="F:GTPase activity"/>
    <property type="evidence" value="ECO:0007669"/>
    <property type="project" value="TreeGrafter"/>
</dbReference>
<dbReference type="GO" id="GO:0006614">
    <property type="term" value="P:SRP-dependent cotranslational protein targeting to membrane"/>
    <property type="evidence" value="ECO:0007669"/>
    <property type="project" value="InterPro"/>
</dbReference>
<feature type="compositionally biased region" description="Low complexity" evidence="7">
    <location>
        <begin position="19"/>
        <end position="34"/>
    </location>
</feature>
<comment type="subcellular location">
    <subcellularLocation>
        <location evidence="1">Membrane</location>
        <topology evidence="1">Peripheral membrane protein</topology>
    </subcellularLocation>
</comment>
<dbReference type="SUPFAM" id="SSF52540">
    <property type="entry name" value="P-loop containing nucleoside triphosphate hydrolases"/>
    <property type="match status" value="1"/>
</dbReference>
<dbReference type="Pfam" id="PF00448">
    <property type="entry name" value="SRP54"/>
    <property type="match status" value="2"/>
</dbReference>
<dbReference type="InterPro" id="IPR042101">
    <property type="entry name" value="SRP54_N_sf"/>
</dbReference>
<evidence type="ECO:0000256" key="6">
    <source>
        <dbReference type="ARBA" id="ARBA00023170"/>
    </source>
</evidence>
<gene>
    <name evidence="9" type="ORF">TEA_025908</name>
</gene>
<keyword evidence="10" id="KW-1185">Reference proteome</keyword>
<dbReference type="SUPFAM" id="SSF47364">
    <property type="entry name" value="Domain of the SRP/SRP receptor G-proteins"/>
    <property type="match status" value="1"/>
</dbReference>
<feature type="domain" description="SRP54-type proteins GTP-binding" evidence="8">
    <location>
        <begin position="385"/>
        <end position="398"/>
    </location>
</feature>
<organism evidence="9 10">
    <name type="scientific">Camellia sinensis var. sinensis</name>
    <name type="common">China tea</name>
    <dbReference type="NCBI Taxonomy" id="542762"/>
    <lineage>
        <taxon>Eukaryota</taxon>
        <taxon>Viridiplantae</taxon>
        <taxon>Streptophyta</taxon>
        <taxon>Embryophyta</taxon>
        <taxon>Tracheophyta</taxon>
        <taxon>Spermatophyta</taxon>
        <taxon>Magnoliopsida</taxon>
        <taxon>eudicotyledons</taxon>
        <taxon>Gunneridae</taxon>
        <taxon>Pentapetalae</taxon>
        <taxon>asterids</taxon>
        <taxon>Ericales</taxon>
        <taxon>Theaceae</taxon>
        <taxon>Camellia</taxon>
    </lineage>
</organism>
<comment type="similarity">
    <text evidence="2">Belongs to the GTP-binding SRP family.</text>
</comment>
<evidence type="ECO:0000256" key="7">
    <source>
        <dbReference type="SAM" id="MobiDB-lite"/>
    </source>
</evidence>
<dbReference type="EMBL" id="SDRB02011500">
    <property type="protein sequence ID" value="THG01132.1"/>
    <property type="molecule type" value="Genomic_DNA"/>
</dbReference>
<dbReference type="GO" id="GO:0005047">
    <property type="term" value="F:signal recognition particle binding"/>
    <property type="evidence" value="ECO:0007669"/>
    <property type="project" value="TreeGrafter"/>
</dbReference>
<name>A0A4S4DEK9_CAMSN</name>
<dbReference type="InterPro" id="IPR036225">
    <property type="entry name" value="SRP/SRP_N"/>
</dbReference>
<feature type="region of interest" description="Disordered" evidence="7">
    <location>
        <begin position="1"/>
        <end position="34"/>
    </location>
</feature>